<protein>
    <submittedName>
        <fullName evidence="1">Uncharacterized protein</fullName>
    </submittedName>
</protein>
<accession>A0AAE2ZT67</accession>
<reference evidence="1" key="1">
    <citation type="submission" date="2021-08" db="EMBL/GenBank/DDBJ databases">
        <title>Hoeflea bacterium WL0058 sp. nov., isolated from the sediment.</title>
        <authorList>
            <person name="Wang L."/>
            <person name="Zhang D."/>
        </authorList>
    </citation>
    <scope>NUCLEOTIDE SEQUENCE</scope>
    <source>
        <strain evidence="1">WL0058</strain>
    </source>
</reference>
<gene>
    <name evidence="1" type="ORF">K1W69_24525</name>
</gene>
<comment type="caution">
    <text evidence="1">The sequence shown here is derived from an EMBL/GenBank/DDBJ whole genome shotgun (WGS) entry which is preliminary data.</text>
</comment>
<evidence type="ECO:0000313" key="2">
    <source>
        <dbReference type="Proteomes" id="UP001196509"/>
    </source>
</evidence>
<dbReference type="RefSeq" id="WP_220231111.1">
    <property type="nucleotide sequence ID" value="NZ_JAICBX010000006.1"/>
</dbReference>
<keyword evidence="2" id="KW-1185">Reference proteome</keyword>
<proteinExistence type="predicted"/>
<name>A0AAE2ZT67_9HYPH</name>
<dbReference type="Proteomes" id="UP001196509">
    <property type="component" value="Unassembled WGS sequence"/>
</dbReference>
<dbReference type="AlphaFoldDB" id="A0AAE2ZT67"/>
<sequence>MAFFTADEIEALSQTEVRCAILTQFDFVSETVRVWNGERDLMAAAEIWTPLYGTGQVSGIQFSREPVSERFELYLHGVAGVAPDIFAKALAETEEVEGQVVTVFLQLIDAEWQTYGSPIAIAWGYMRKPRVTWTRHDEETGGVRRIAIAAENIWYNRSLPPAGRYTDTDQQARVPGDLICQFVPSLRNKVFTYPDY</sequence>
<dbReference type="EMBL" id="JAICBX010000006">
    <property type="protein sequence ID" value="MBW8640380.1"/>
    <property type="molecule type" value="Genomic_DNA"/>
</dbReference>
<organism evidence="1 2">
    <name type="scientific">Flavimaribacter sediminis</name>
    <dbReference type="NCBI Taxonomy" id="2865987"/>
    <lineage>
        <taxon>Bacteria</taxon>
        <taxon>Pseudomonadati</taxon>
        <taxon>Pseudomonadota</taxon>
        <taxon>Alphaproteobacteria</taxon>
        <taxon>Hyphomicrobiales</taxon>
        <taxon>Rhizobiaceae</taxon>
        <taxon>Flavimaribacter</taxon>
    </lineage>
</organism>
<evidence type="ECO:0000313" key="1">
    <source>
        <dbReference type="EMBL" id="MBW8640380.1"/>
    </source>
</evidence>